<keyword evidence="3" id="KW-1185">Reference proteome</keyword>
<protein>
    <submittedName>
        <fullName evidence="2">Uncharacterized protein</fullName>
    </submittedName>
</protein>
<dbReference type="Proteomes" id="UP000201371">
    <property type="component" value="Segment"/>
</dbReference>
<dbReference type="OrthoDB" id="27679at10239"/>
<reference evidence="3" key="1">
    <citation type="submission" date="2016-03" db="EMBL/GenBank/DDBJ databases">
        <authorList>
            <person name="Ploux O."/>
        </authorList>
    </citation>
    <scope>NUCLEOTIDE SEQUENCE [LARGE SCALE GENOMIC DNA]</scope>
</reference>
<evidence type="ECO:0000256" key="1">
    <source>
        <dbReference type="SAM" id="MobiDB-lite"/>
    </source>
</evidence>
<gene>
    <name evidence="2" type="primary">178</name>
    <name evidence="2" type="ORF">SEA_YVONNETASTIC_178</name>
</gene>
<dbReference type="GeneID" id="29125140"/>
<dbReference type="EMBL" id="KU963248">
    <property type="protein sequence ID" value="AMS02722.1"/>
    <property type="molecule type" value="Genomic_DNA"/>
</dbReference>
<evidence type="ECO:0000313" key="2">
    <source>
        <dbReference type="EMBL" id="AMS02722.1"/>
    </source>
</evidence>
<dbReference type="KEGG" id="vg:29125140"/>
<accession>A0A142K9D9</accession>
<proteinExistence type="predicted"/>
<feature type="compositionally biased region" description="Low complexity" evidence="1">
    <location>
        <begin position="129"/>
        <end position="141"/>
    </location>
</feature>
<feature type="region of interest" description="Disordered" evidence="1">
    <location>
        <begin position="123"/>
        <end position="154"/>
    </location>
</feature>
<evidence type="ECO:0000313" key="3">
    <source>
        <dbReference type="Proteomes" id="UP000201371"/>
    </source>
</evidence>
<dbReference type="RefSeq" id="YP_009301232.1">
    <property type="nucleotide sequence ID" value="NC_031230.1"/>
</dbReference>
<organism evidence="2 3">
    <name type="scientific">Gordonia phage Yvonnetastic</name>
    <dbReference type="NCBI Taxonomy" id="1821566"/>
    <lineage>
        <taxon>Viruses</taxon>
        <taxon>Duplodnaviria</taxon>
        <taxon>Heunggongvirae</taxon>
        <taxon>Uroviricota</taxon>
        <taxon>Caudoviricetes</taxon>
        <taxon>Yvonnevirus</taxon>
        <taxon>Yvonnevirus yvonnetastic</taxon>
        <taxon>Gordonia virus Yvonnetastic</taxon>
    </lineage>
</organism>
<name>A0A142K9D9_9CAUD</name>
<sequence length="154" mass="16641">MARERIATPERVQAWRARVQAGERVADIARDVGLSHQTIWSYTRDVIPPQVGAHRRSDVTVEDVVSHITLGISQRQTSMMLGCSLNTVRQRLWEAGLGPDPKHRGRGDYGEYVRTVRKAALGAAGGAGSEASEAHVSSVGAKGSGPSRDRTASR</sequence>